<dbReference type="Gene3D" id="1.10.3210.10">
    <property type="entry name" value="Hypothetical protein af1432"/>
    <property type="match status" value="1"/>
</dbReference>
<comment type="caution">
    <text evidence="1">The sequence shown here is derived from an EMBL/GenBank/DDBJ whole genome shotgun (WGS) entry which is preliminary data.</text>
</comment>
<organism evidence="1 2">
    <name type="scientific">Flavonifractor plautii</name>
    <name type="common">Fusobacterium plautii</name>
    <dbReference type="NCBI Taxonomy" id="292800"/>
    <lineage>
        <taxon>Bacteria</taxon>
        <taxon>Bacillati</taxon>
        <taxon>Bacillota</taxon>
        <taxon>Clostridia</taxon>
        <taxon>Eubacteriales</taxon>
        <taxon>Oscillospiraceae</taxon>
        <taxon>Flavonifractor</taxon>
    </lineage>
</organism>
<protein>
    <recommendedName>
        <fullName evidence="3">HD domain-containing protein</fullName>
    </recommendedName>
</protein>
<evidence type="ECO:0000313" key="2">
    <source>
        <dbReference type="Proteomes" id="UP001211006"/>
    </source>
</evidence>
<dbReference type="EMBL" id="JAQLWO010000039">
    <property type="protein sequence ID" value="MDB7908666.1"/>
    <property type="molecule type" value="Genomic_DNA"/>
</dbReference>
<gene>
    <name evidence="1" type="ORF">PND83_22025</name>
</gene>
<sequence length="205" mass="23349">MNDENKFASDHSDVESRVFAFRSCMEPALHLFPENIVERLKSDGFFTAPASTKYHGAYEGGLFEHSLNVTNSLVELTKQNSLAWGRPESPYIIGMFHDICKQDQYRHPVDATFYGGGAPIPLVDESKWEYDPDAVLKGHGEKSVMLLSQHLSLTMEEILCIRYHMGAFVDQKEWNDYTRAIHAYPNVLWTHTADMLAAHILEVDK</sequence>
<dbReference type="AlphaFoldDB" id="A0AAW6C7R6"/>
<evidence type="ECO:0000313" key="1">
    <source>
        <dbReference type="EMBL" id="MDB7908666.1"/>
    </source>
</evidence>
<accession>A0AAW6C7R6</accession>
<proteinExistence type="predicted"/>
<dbReference type="RefSeq" id="WP_130849646.1">
    <property type="nucleotide sequence ID" value="NZ_JAQLWM010000003.1"/>
</dbReference>
<name>A0AAW6C7R6_FLAPL</name>
<reference evidence="1" key="1">
    <citation type="submission" date="2023-01" db="EMBL/GenBank/DDBJ databases">
        <title>Human gut microbiome strain richness.</title>
        <authorList>
            <person name="Chen-Liaw A."/>
        </authorList>
    </citation>
    <scope>NUCLEOTIDE SEQUENCE</scope>
    <source>
        <strain evidence="1">2225st1_A6_2225SCRN_200828</strain>
    </source>
</reference>
<dbReference type="SUPFAM" id="SSF109604">
    <property type="entry name" value="HD-domain/PDEase-like"/>
    <property type="match status" value="1"/>
</dbReference>
<dbReference type="Proteomes" id="UP001211006">
    <property type="component" value="Unassembled WGS sequence"/>
</dbReference>
<evidence type="ECO:0008006" key="3">
    <source>
        <dbReference type="Google" id="ProtNLM"/>
    </source>
</evidence>